<gene>
    <name evidence="2" type="ORF">EV188_103204</name>
</gene>
<dbReference type="InterPro" id="IPR024031">
    <property type="entry name" value="MSMEG_5819/OxyR"/>
</dbReference>
<dbReference type="Gene3D" id="2.30.110.10">
    <property type="entry name" value="Electron Transport, Fmn-binding Protein, Chain A"/>
    <property type="match status" value="1"/>
</dbReference>
<evidence type="ECO:0000259" key="1">
    <source>
        <dbReference type="Pfam" id="PF01243"/>
    </source>
</evidence>
<comment type="caution">
    <text evidence="2">The sequence shown here is derived from an EMBL/GenBank/DDBJ whole genome shotgun (WGS) entry which is preliminary data.</text>
</comment>
<name>A0A4R6VD31_9PSEU</name>
<dbReference type="EMBL" id="SNYO01000003">
    <property type="protein sequence ID" value="TDQ60703.1"/>
    <property type="molecule type" value="Genomic_DNA"/>
</dbReference>
<proteinExistence type="predicted"/>
<dbReference type="SUPFAM" id="SSF50475">
    <property type="entry name" value="FMN-binding split barrel"/>
    <property type="match status" value="1"/>
</dbReference>
<evidence type="ECO:0000313" key="3">
    <source>
        <dbReference type="Proteomes" id="UP000295705"/>
    </source>
</evidence>
<dbReference type="Proteomes" id="UP000295705">
    <property type="component" value="Unassembled WGS sequence"/>
</dbReference>
<keyword evidence="3" id="KW-1185">Reference proteome</keyword>
<dbReference type="OrthoDB" id="3693562at2"/>
<dbReference type="RefSeq" id="WP_133826549.1">
    <property type="nucleotide sequence ID" value="NZ_BAABHR010000025.1"/>
</dbReference>
<dbReference type="Pfam" id="PF01243">
    <property type="entry name" value="PNPOx_N"/>
    <property type="match status" value="1"/>
</dbReference>
<protein>
    <submittedName>
        <fullName evidence="2">Pyridoxamine 5'-phosphate oxidase family protein</fullName>
    </submittedName>
</protein>
<evidence type="ECO:0000313" key="2">
    <source>
        <dbReference type="EMBL" id="TDQ60703.1"/>
    </source>
</evidence>
<reference evidence="2 3" key="1">
    <citation type="submission" date="2019-03" db="EMBL/GenBank/DDBJ databases">
        <title>Genomic Encyclopedia of Type Strains, Phase IV (KMG-IV): sequencing the most valuable type-strain genomes for metagenomic binning, comparative biology and taxonomic classification.</title>
        <authorList>
            <person name="Goeker M."/>
        </authorList>
    </citation>
    <scope>NUCLEOTIDE SEQUENCE [LARGE SCALE GENOMIC DNA]</scope>
    <source>
        <strain evidence="2 3">DSM 45775</strain>
    </source>
</reference>
<dbReference type="InterPro" id="IPR011576">
    <property type="entry name" value="Pyridox_Oxase_N"/>
</dbReference>
<organism evidence="2 3">
    <name type="scientific">Actinomycetospora succinea</name>
    <dbReference type="NCBI Taxonomy" id="663603"/>
    <lineage>
        <taxon>Bacteria</taxon>
        <taxon>Bacillati</taxon>
        <taxon>Actinomycetota</taxon>
        <taxon>Actinomycetes</taxon>
        <taxon>Pseudonocardiales</taxon>
        <taxon>Pseudonocardiaceae</taxon>
        <taxon>Actinomycetospora</taxon>
    </lineage>
</organism>
<dbReference type="AlphaFoldDB" id="A0A4R6VD31"/>
<dbReference type="InterPro" id="IPR012349">
    <property type="entry name" value="Split_barrel_FMN-bd"/>
</dbReference>
<sequence length="139" mass="15204">MSFTDAEIEFIRAQGIGRLATVGPEGQPDVVPVAVEFDGQHLWVGGPGDVVRTRKFRNVAGGSARVSVVFDDLPSMEPFVARGLRVYGKAEQPFERVGMVGPGTYMRITPTVSWSWNLAGEPAGEEWYPVTRREHVGSD</sequence>
<dbReference type="NCBIfam" id="TIGR04023">
    <property type="entry name" value="PPOX_MSMEG_5819"/>
    <property type="match status" value="1"/>
</dbReference>
<feature type="domain" description="Pyridoxamine 5'-phosphate oxidase N-terminal" evidence="1">
    <location>
        <begin position="5"/>
        <end position="92"/>
    </location>
</feature>
<accession>A0A4R6VD31</accession>